<evidence type="ECO:0000313" key="3">
    <source>
        <dbReference type="Proteomes" id="UP000054144"/>
    </source>
</evidence>
<evidence type="ECO:0000313" key="2">
    <source>
        <dbReference type="EMBL" id="KIY47564.1"/>
    </source>
</evidence>
<evidence type="ECO:0000256" key="1">
    <source>
        <dbReference type="SAM" id="MobiDB-lite"/>
    </source>
</evidence>
<reference evidence="2 3" key="1">
    <citation type="journal article" date="2015" name="Fungal Genet. Biol.">
        <title>Evolution of novel wood decay mechanisms in Agaricales revealed by the genome sequences of Fistulina hepatica and Cylindrobasidium torrendii.</title>
        <authorList>
            <person name="Floudas D."/>
            <person name="Held B.W."/>
            <person name="Riley R."/>
            <person name="Nagy L.G."/>
            <person name="Koehler G."/>
            <person name="Ransdell A.S."/>
            <person name="Younus H."/>
            <person name="Chow J."/>
            <person name="Chiniquy J."/>
            <person name="Lipzen A."/>
            <person name="Tritt A."/>
            <person name="Sun H."/>
            <person name="Haridas S."/>
            <person name="LaButti K."/>
            <person name="Ohm R.A."/>
            <person name="Kues U."/>
            <person name="Blanchette R.A."/>
            <person name="Grigoriev I.V."/>
            <person name="Minto R.E."/>
            <person name="Hibbett D.S."/>
        </authorList>
    </citation>
    <scope>NUCLEOTIDE SEQUENCE [LARGE SCALE GENOMIC DNA]</scope>
    <source>
        <strain evidence="2 3">ATCC 64428</strain>
    </source>
</reference>
<sequence length="204" mass="23223">MILGWQLVTVETQDTTAYRTYGADRQLKILVTESAHPIWAVRSGSFGRKAISEGTGSVKATWKCTLANAKNLEKDWIEQPGVLVGILPHSATRMRRRQRRRGREQYLERIAIHSRVVNILTRISLLIVIMKRRSTLNTDSCLTAEALKLKLNVNRREHDERLPLLRIYIIELIGRCGLGFDEDDETVSGRSRLDNDNMETGNPA</sequence>
<dbReference type="EMBL" id="KN881931">
    <property type="protein sequence ID" value="KIY47564.1"/>
    <property type="molecule type" value="Genomic_DNA"/>
</dbReference>
<accession>A0A0D7AAX2</accession>
<protein>
    <submittedName>
        <fullName evidence="2">Uncharacterized protein</fullName>
    </submittedName>
</protein>
<organism evidence="2 3">
    <name type="scientific">Fistulina hepatica ATCC 64428</name>
    <dbReference type="NCBI Taxonomy" id="1128425"/>
    <lineage>
        <taxon>Eukaryota</taxon>
        <taxon>Fungi</taxon>
        <taxon>Dikarya</taxon>
        <taxon>Basidiomycota</taxon>
        <taxon>Agaricomycotina</taxon>
        <taxon>Agaricomycetes</taxon>
        <taxon>Agaricomycetidae</taxon>
        <taxon>Agaricales</taxon>
        <taxon>Fistulinaceae</taxon>
        <taxon>Fistulina</taxon>
    </lineage>
</organism>
<gene>
    <name evidence="2" type="ORF">FISHEDRAFT_59543</name>
</gene>
<feature type="region of interest" description="Disordered" evidence="1">
    <location>
        <begin position="185"/>
        <end position="204"/>
    </location>
</feature>
<proteinExistence type="predicted"/>
<dbReference type="AlphaFoldDB" id="A0A0D7AAX2"/>
<name>A0A0D7AAX2_9AGAR</name>
<keyword evidence="3" id="KW-1185">Reference proteome</keyword>
<dbReference type="Proteomes" id="UP000054144">
    <property type="component" value="Unassembled WGS sequence"/>
</dbReference>